<proteinExistence type="predicted"/>
<keyword evidence="4" id="KW-0653">Protein transport</keyword>
<evidence type="ECO:0000313" key="7">
    <source>
        <dbReference type="EMBL" id="PPQ78798.1"/>
    </source>
</evidence>
<comment type="caution">
    <text evidence="7">The sequence shown here is derived from an EMBL/GenBank/DDBJ whole genome shotgun (WGS) entry which is preliminary data.</text>
</comment>
<dbReference type="EMBL" id="NHTK01005449">
    <property type="protein sequence ID" value="PPQ78798.1"/>
    <property type="molecule type" value="Genomic_DNA"/>
</dbReference>
<sequence length="218" mass="23464">MFVMKDRLFYTKEIPLPSGALLAKRVGKSMCIADKQHYSIVDLENASLFPVLPLSQAYDEVPFVVKPSITVISPNEFLIVSWTGASSLGLFITSEGDPVRGTLEWPSHPESLNLDYPHITSLLPNGTIEIHNVETQSIVQVIGAPVSSPSPSKSTSPTKPSSGHTRSTSSGSASKSIEPPPAKRLGIISSVGGYLVPSVQNSDKMKRVPFKLIRTPLA</sequence>
<dbReference type="STRING" id="181874.A0A409WJU6"/>
<dbReference type="OrthoDB" id="5325112at2759"/>
<name>A0A409WJU6_9AGAR</name>
<evidence type="ECO:0000256" key="2">
    <source>
        <dbReference type="ARBA" id="ARBA00022448"/>
    </source>
</evidence>
<dbReference type="GO" id="GO:0034058">
    <property type="term" value="P:endosomal vesicle fusion"/>
    <property type="evidence" value="ECO:0007669"/>
    <property type="project" value="TreeGrafter"/>
</dbReference>
<comment type="subcellular location">
    <subcellularLocation>
        <location evidence="1">Cytoplasm</location>
    </subcellularLocation>
</comment>
<evidence type="ECO:0000256" key="3">
    <source>
        <dbReference type="ARBA" id="ARBA00022490"/>
    </source>
</evidence>
<feature type="domain" description="CNH" evidence="6">
    <location>
        <begin position="1"/>
        <end position="157"/>
    </location>
</feature>
<dbReference type="InParanoid" id="A0A409WJU6"/>
<protein>
    <recommendedName>
        <fullName evidence="6">CNH domain-containing protein</fullName>
    </recommendedName>
</protein>
<dbReference type="GO" id="GO:0005737">
    <property type="term" value="C:cytoplasm"/>
    <property type="evidence" value="ECO:0007669"/>
    <property type="project" value="UniProtKB-SubCell"/>
</dbReference>
<dbReference type="PANTHER" id="PTHR12894">
    <property type="entry name" value="CNH DOMAIN CONTAINING"/>
    <property type="match status" value="1"/>
</dbReference>
<dbReference type="AlphaFoldDB" id="A0A409WJU6"/>
<gene>
    <name evidence="7" type="ORF">CVT24_002374</name>
</gene>
<evidence type="ECO:0000256" key="5">
    <source>
        <dbReference type="SAM" id="MobiDB-lite"/>
    </source>
</evidence>
<dbReference type="GO" id="GO:0016020">
    <property type="term" value="C:membrane"/>
    <property type="evidence" value="ECO:0007669"/>
    <property type="project" value="TreeGrafter"/>
</dbReference>
<reference evidence="7 8" key="1">
    <citation type="journal article" date="2018" name="Evol. Lett.">
        <title>Horizontal gene cluster transfer increased hallucinogenic mushroom diversity.</title>
        <authorList>
            <person name="Reynolds H.T."/>
            <person name="Vijayakumar V."/>
            <person name="Gluck-Thaler E."/>
            <person name="Korotkin H.B."/>
            <person name="Matheny P.B."/>
            <person name="Slot J.C."/>
        </authorList>
    </citation>
    <scope>NUCLEOTIDE SEQUENCE [LARGE SCALE GENOMIC DNA]</scope>
    <source>
        <strain evidence="7 8">2629</strain>
    </source>
</reference>
<keyword evidence="8" id="KW-1185">Reference proteome</keyword>
<evidence type="ECO:0000313" key="8">
    <source>
        <dbReference type="Proteomes" id="UP000284842"/>
    </source>
</evidence>
<dbReference type="GO" id="GO:0015031">
    <property type="term" value="P:protein transport"/>
    <property type="evidence" value="ECO:0007669"/>
    <property type="project" value="UniProtKB-KW"/>
</dbReference>
<feature type="compositionally biased region" description="Low complexity" evidence="5">
    <location>
        <begin position="147"/>
        <end position="176"/>
    </location>
</feature>
<evidence type="ECO:0000256" key="1">
    <source>
        <dbReference type="ARBA" id="ARBA00004496"/>
    </source>
</evidence>
<dbReference type="PROSITE" id="PS50219">
    <property type="entry name" value="CNH"/>
    <property type="match status" value="1"/>
</dbReference>
<dbReference type="InterPro" id="IPR001180">
    <property type="entry name" value="CNH_dom"/>
</dbReference>
<dbReference type="Pfam" id="PF00780">
    <property type="entry name" value="CNH"/>
    <property type="match status" value="1"/>
</dbReference>
<keyword evidence="2" id="KW-0813">Transport</keyword>
<evidence type="ECO:0000259" key="6">
    <source>
        <dbReference type="PROSITE" id="PS50219"/>
    </source>
</evidence>
<dbReference type="InterPro" id="IPR032914">
    <property type="entry name" value="Vam6/VPS39/TRAP1"/>
</dbReference>
<dbReference type="PANTHER" id="PTHR12894:SF27">
    <property type="entry name" value="TRANSFORMING GROWTH FACTOR-BETA RECEPTOR-ASSOCIATED PROTEIN 1"/>
    <property type="match status" value="1"/>
</dbReference>
<evidence type="ECO:0000256" key="4">
    <source>
        <dbReference type="ARBA" id="ARBA00022927"/>
    </source>
</evidence>
<keyword evidence="3" id="KW-0963">Cytoplasm</keyword>
<dbReference type="GO" id="GO:0006914">
    <property type="term" value="P:autophagy"/>
    <property type="evidence" value="ECO:0007669"/>
    <property type="project" value="TreeGrafter"/>
</dbReference>
<accession>A0A409WJU6</accession>
<dbReference type="Proteomes" id="UP000284842">
    <property type="component" value="Unassembled WGS sequence"/>
</dbReference>
<feature type="region of interest" description="Disordered" evidence="5">
    <location>
        <begin position="144"/>
        <end position="184"/>
    </location>
</feature>
<organism evidence="7 8">
    <name type="scientific">Panaeolus cyanescens</name>
    <dbReference type="NCBI Taxonomy" id="181874"/>
    <lineage>
        <taxon>Eukaryota</taxon>
        <taxon>Fungi</taxon>
        <taxon>Dikarya</taxon>
        <taxon>Basidiomycota</taxon>
        <taxon>Agaricomycotina</taxon>
        <taxon>Agaricomycetes</taxon>
        <taxon>Agaricomycetidae</taxon>
        <taxon>Agaricales</taxon>
        <taxon>Agaricineae</taxon>
        <taxon>Galeropsidaceae</taxon>
        <taxon>Panaeolus</taxon>
    </lineage>
</organism>